<comment type="similarity">
    <text evidence="9 10">Belongs to the thiamine-phosphate synthase family.</text>
</comment>
<gene>
    <name evidence="9" type="primary">thiE</name>
    <name evidence="13" type="ORF">SAMN02745823_00378</name>
</gene>
<keyword evidence="3 9" id="KW-0479">Metal-binding</keyword>
<dbReference type="InterPro" id="IPR034291">
    <property type="entry name" value="TMP_synthase"/>
</dbReference>
<keyword evidence="4 9" id="KW-0460">Magnesium</keyword>
<feature type="binding site" evidence="9">
    <location>
        <position position="111"/>
    </location>
    <ligand>
        <name>4-amino-2-methyl-5-(diphosphooxymethyl)pyrimidine</name>
        <dbReference type="ChEBI" id="CHEBI:57841"/>
    </ligand>
</feature>
<evidence type="ECO:0000313" key="13">
    <source>
        <dbReference type="EMBL" id="SHH58551.1"/>
    </source>
</evidence>
<comment type="catalytic activity">
    <reaction evidence="8 9 10">
        <text>2-[(2R,5Z)-2-carboxy-4-methylthiazol-5(2H)-ylidene]ethyl phosphate + 4-amino-2-methyl-5-(diphosphooxymethyl)pyrimidine + 2 H(+) = thiamine phosphate + CO2 + diphosphate</text>
        <dbReference type="Rhea" id="RHEA:47844"/>
        <dbReference type="ChEBI" id="CHEBI:15378"/>
        <dbReference type="ChEBI" id="CHEBI:16526"/>
        <dbReference type="ChEBI" id="CHEBI:33019"/>
        <dbReference type="ChEBI" id="CHEBI:37575"/>
        <dbReference type="ChEBI" id="CHEBI:57841"/>
        <dbReference type="ChEBI" id="CHEBI:62899"/>
        <dbReference type="EC" id="2.5.1.3"/>
    </reaction>
</comment>
<evidence type="ECO:0000313" key="14">
    <source>
        <dbReference type="Proteomes" id="UP000183995"/>
    </source>
</evidence>
<keyword evidence="14" id="KW-1185">Reference proteome</keyword>
<feature type="binding site" evidence="9">
    <location>
        <position position="72"/>
    </location>
    <ligand>
        <name>4-amino-2-methyl-5-(diphosphooxymethyl)pyrimidine</name>
        <dbReference type="ChEBI" id="CHEBI:57841"/>
    </ligand>
</feature>
<dbReference type="SUPFAM" id="SSF51391">
    <property type="entry name" value="Thiamin phosphate synthase"/>
    <property type="match status" value="1"/>
</dbReference>
<evidence type="ECO:0000256" key="1">
    <source>
        <dbReference type="ARBA" id="ARBA00005165"/>
    </source>
</evidence>
<evidence type="ECO:0000259" key="12">
    <source>
        <dbReference type="Pfam" id="PF02581"/>
    </source>
</evidence>
<feature type="binding site" evidence="9">
    <location>
        <position position="92"/>
    </location>
    <ligand>
        <name>Mg(2+)</name>
        <dbReference type="ChEBI" id="CHEBI:18420"/>
    </ligand>
</feature>
<sequence length="213" mass="21930">MRCADGALLLYAVTDRTWLGGRTLANQVEDCLAGGATMVQLREKALGYGAFLAEALELKALCKRYGAPFLINDAVDIAEASDADGVHVGQGDMDIRDARQKLGPGKIIGVSVQTVAQALEAEKNGADYLGVGAVFPTASKADAGDVSHAALTQICAAVNIPVVAIGGINRHNIRELKGTGIDGVAVISALFAEKDIAGAAKALLALSKETVSE</sequence>
<dbReference type="GO" id="GO:0005737">
    <property type="term" value="C:cytoplasm"/>
    <property type="evidence" value="ECO:0007669"/>
    <property type="project" value="TreeGrafter"/>
</dbReference>
<dbReference type="InterPro" id="IPR036206">
    <property type="entry name" value="ThiamineP_synth_sf"/>
</dbReference>
<feature type="binding site" evidence="9">
    <location>
        <position position="167"/>
    </location>
    <ligand>
        <name>2-[(2R,5Z)-2-carboxy-4-methylthiazol-5(2H)-ylidene]ethyl phosphate</name>
        <dbReference type="ChEBI" id="CHEBI:62899"/>
    </ligand>
</feature>
<accession>A0A1M5U6P5</accession>
<feature type="binding site" evidence="9">
    <location>
        <position position="140"/>
    </location>
    <ligand>
        <name>4-amino-2-methyl-5-(diphosphooxymethyl)pyrimidine</name>
        <dbReference type="ChEBI" id="CHEBI:57841"/>
    </ligand>
</feature>
<dbReference type="PANTHER" id="PTHR20857">
    <property type="entry name" value="THIAMINE-PHOSPHATE PYROPHOSPHORYLASE"/>
    <property type="match status" value="1"/>
</dbReference>
<feature type="binding site" evidence="9">
    <location>
        <position position="73"/>
    </location>
    <ligand>
        <name>Mg(2+)</name>
        <dbReference type="ChEBI" id="CHEBI:18420"/>
    </ligand>
</feature>
<evidence type="ECO:0000256" key="10">
    <source>
        <dbReference type="RuleBase" id="RU003826"/>
    </source>
</evidence>
<evidence type="ECO:0000256" key="4">
    <source>
        <dbReference type="ARBA" id="ARBA00022842"/>
    </source>
</evidence>
<evidence type="ECO:0000256" key="5">
    <source>
        <dbReference type="ARBA" id="ARBA00022977"/>
    </source>
</evidence>
<comment type="cofactor">
    <cofactor evidence="9">
        <name>Mg(2+)</name>
        <dbReference type="ChEBI" id="CHEBI:18420"/>
    </cofactor>
    <text evidence="9">Binds 1 Mg(2+) ion per subunit.</text>
</comment>
<evidence type="ECO:0000256" key="9">
    <source>
        <dbReference type="HAMAP-Rule" id="MF_00097"/>
    </source>
</evidence>
<dbReference type="GO" id="GO:0009229">
    <property type="term" value="P:thiamine diphosphate biosynthetic process"/>
    <property type="evidence" value="ECO:0007669"/>
    <property type="project" value="UniProtKB-UniRule"/>
</dbReference>
<feature type="binding site" evidence="9">
    <location>
        <begin position="137"/>
        <end position="139"/>
    </location>
    <ligand>
        <name>2-[(2R,5Z)-2-carboxy-4-methylthiazol-5(2H)-ylidene]ethyl phosphate</name>
        <dbReference type="ChEBI" id="CHEBI:62899"/>
    </ligand>
</feature>
<name>A0A1M5U6P5_9FIRM</name>
<dbReference type="FunFam" id="3.20.20.70:FF:000096">
    <property type="entry name" value="Thiamine-phosphate synthase"/>
    <property type="match status" value="1"/>
</dbReference>
<dbReference type="AlphaFoldDB" id="A0A1M5U6P5"/>
<dbReference type="Pfam" id="PF02581">
    <property type="entry name" value="TMP-TENI"/>
    <property type="match status" value="1"/>
</dbReference>
<evidence type="ECO:0000256" key="11">
    <source>
        <dbReference type="RuleBase" id="RU004253"/>
    </source>
</evidence>
<protein>
    <recommendedName>
        <fullName evidence="9">Thiamine-phosphate synthase</fullName>
        <shortName evidence="9">TP synthase</shortName>
        <shortName evidence="9">TPS</shortName>
        <ecNumber evidence="9">2.5.1.3</ecNumber>
    </recommendedName>
    <alternativeName>
        <fullName evidence="9">Thiamine-phosphate pyrophosphorylase</fullName>
        <shortName evidence="9">TMP pyrophosphorylase</shortName>
        <shortName evidence="9">TMP-PPase</shortName>
    </alternativeName>
</protein>
<comment type="catalytic activity">
    <reaction evidence="7 9 10">
        <text>2-(2-carboxy-4-methylthiazol-5-yl)ethyl phosphate + 4-amino-2-methyl-5-(diphosphooxymethyl)pyrimidine + 2 H(+) = thiamine phosphate + CO2 + diphosphate</text>
        <dbReference type="Rhea" id="RHEA:47848"/>
        <dbReference type="ChEBI" id="CHEBI:15378"/>
        <dbReference type="ChEBI" id="CHEBI:16526"/>
        <dbReference type="ChEBI" id="CHEBI:33019"/>
        <dbReference type="ChEBI" id="CHEBI:37575"/>
        <dbReference type="ChEBI" id="CHEBI:57841"/>
        <dbReference type="ChEBI" id="CHEBI:62890"/>
        <dbReference type="EC" id="2.5.1.3"/>
    </reaction>
</comment>
<dbReference type="NCBIfam" id="TIGR00693">
    <property type="entry name" value="thiE"/>
    <property type="match status" value="1"/>
</dbReference>
<reference evidence="13 14" key="1">
    <citation type="submission" date="2016-11" db="EMBL/GenBank/DDBJ databases">
        <authorList>
            <person name="Jaros S."/>
            <person name="Januszkiewicz K."/>
            <person name="Wedrychowicz H."/>
        </authorList>
    </citation>
    <scope>NUCLEOTIDE SEQUENCE [LARGE SCALE GENOMIC DNA]</scope>
    <source>
        <strain evidence="13 14">DSM 10068</strain>
    </source>
</reference>
<dbReference type="InterPro" id="IPR013785">
    <property type="entry name" value="Aldolase_TIM"/>
</dbReference>
<dbReference type="RefSeq" id="WP_073075935.1">
    <property type="nucleotide sequence ID" value="NZ_FQXV01000001.1"/>
</dbReference>
<dbReference type="GO" id="GO:0000287">
    <property type="term" value="F:magnesium ion binding"/>
    <property type="evidence" value="ECO:0007669"/>
    <property type="project" value="UniProtKB-UniRule"/>
</dbReference>
<dbReference type="OrthoDB" id="9812206at2"/>
<dbReference type="Proteomes" id="UP000183995">
    <property type="component" value="Unassembled WGS sequence"/>
</dbReference>
<evidence type="ECO:0000256" key="7">
    <source>
        <dbReference type="ARBA" id="ARBA00047851"/>
    </source>
</evidence>
<evidence type="ECO:0000256" key="6">
    <source>
        <dbReference type="ARBA" id="ARBA00047334"/>
    </source>
</evidence>
<dbReference type="GO" id="GO:0009228">
    <property type="term" value="P:thiamine biosynthetic process"/>
    <property type="evidence" value="ECO:0007669"/>
    <property type="project" value="UniProtKB-KW"/>
</dbReference>
<dbReference type="UniPathway" id="UPA00060">
    <property type="reaction ID" value="UER00141"/>
</dbReference>
<dbReference type="STRING" id="1123282.SAMN02745823_00378"/>
<dbReference type="Gene3D" id="3.20.20.70">
    <property type="entry name" value="Aldolase class I"/>
    <property type="match status" value="1"/>
</dbReference>
<dbReference type="InterPro" id="IPR022998">
    <property type="entry name" value="ThiamineP_synth_TenI"/>
</dbReference>
<comment type="catalytic activity">
    <reaction evidence="6 9 10">
        <text>4-methyl-5-(2-phosphooxyethyl)-thiazole + 4-amino-2-methyl-5-(diphosphooxymethyl)pyrimidine + H(+) = thiamine phosphate + diphosphate</text>
        <dbReference type="Rhea" id="RHEA:22328"/>
        <dbReference type="ChEBI" id="CHEBI:15378"/>
        <dbReference type="ChEBI" id="CHEBI:33019"/>
        <dbReference type="ChEBI" id="CHEBI:37575"/>
        <dbReference type="ChEBI" id="CHEBI:57841"/>
        <dbReference type="ChEBI" id="CHEBI:58296"/>
        <dbReference type="EC" id="2.5.1.3"/>
    </reaction>
</comment>
<comment type="function">
    <text evidence="9">Condenses 4-methyl-5-(beta-hydroxyethyl)thiazole monophosphate (THZ-P) and 2-methyl-4-amino-5-hydroxymethyl pyrimidine pyrophosphate (HMP-PP) to form thiamine monophosphate (TMP).</text>
</comment>
<dbReference type="CDD" id="cd00564">
    <property type="entry name" value="TMP_TenI"/>
    <property type="match status" value="1"/>
</dbReference>
<evidence type="ECO:0000256" key="3">
    <source>
        <dbReference type="ARBA" id="ARBA00022723"/>
    </source>
</evidence>
<dbReference type="EC" id="2.5.1.3" evidence="9"/>
<organism evidence="13 14">
    <name type="scientific">Sporobacter termitidis DSM 10068</name>
    <dbReference type="NCBI Taxonomy" id="1123282"/>
    <lineage>
        <taxon>Bacteria</taxon>
        <taxon>Bacillati</taxon>
        <taxon>Bacillota</taxon>
        <taxon>Clostridia</taxon>
        <taxon>Eubacteriales</taxon>
        <taxon>Oscillospiraceae</taxon>
        <taxon>Sporobacter</taxon>
    </lineage>
</organism>
<dbReference type="HAMAP" id="MF_00097">
    <property type="entry name" value="TMP_synthase"/>
    <property type="match status" value="1"/>
</dbReference>
<keyword evidence="2 9" id="KW-0808">Transferase</keyword>
<evidence type="ECO:0000256" key="8">
    <source>
        <dbReference type="ARBA" id="ARBA00047883"/>
    </source>
</evidence>
<dbReference type="EMBL" id="FQXV01000001">
    <property type="protein sequence ID" value="SHH58551.1"/>
    <property type="molecule type" value="Genomic_DNA"/>
</dbReference>
<comment type="pathway">
    <text evidence="1 9 11">Cofactor biosynthesis; thiamine diphosphate biosynthesis; thiamine phosphate from 4-amino-2-methyl-5-diphosphomethylpyrimidine and 4-methyl-5-(2-phosphoethyl)-thiazole: step 1/1.</text>
</comment>
<dbReference type="PANTHER" id="PTHR20857:SF15">
    <property type="entry name" value="THIAMINE-PHOSPHATE SYNTHASE"/>
    <property type="match status" value="1"/>
</dbReference>
<feature type="domain" description="Thiamine phosphate synthase/TenI" evidence="12">
    <location>
        <begin position="10"/>
        <end position="190"/>
    </location>
</feature>
<feature type="binding site" evidence="9">
    <location>
        <begin position="187"/>
        <end position="188"/>
    </location>
    <ligand>
        <name>2-[(2R,5Z)-2-carboxy-4-methylthiazol-5(2H)-ylidene]ethyl phosphate</name>
        <dbReference type="ChEBI" id="CHEBI:62899"/>
    </ligand>
</feature>
<feature type="binding site" evidence="9">
    <location>
        <begin position="40"/>
        <end position="44"/>
    </location>
    <ligand>
        <name>4-amino-2-methyl-5-(diphosphooxymethyl)pyrimidine</name>
        <dbReference type="ChEBI" id="CHEBI:57841"/>
    </ligand>
</feature>
<evidence type="ECO:0000256" key="2">
    <source>
        <dbReference type="ARBA" id="ARBA00022679"/>
    </source>
</evidence>
<proteinExistence type="inferred from homology"/>
<keyword evidence="5 9" id="KW-0784">Thiamine biosynthesis</keyword>
<dbReference type="GO" id="GO:0004789">
    <property type="term" value="F:thiamine-phosphate diphosphorylase activity"/>
    <property type="evidence" value="ECO:0007669"/>
    <property type="project" value="UniProtKB-UniRule"/>
</dbReference>